<keyword evidence="2 7" id="KW-0121">Carboxypeptidase</keyword>
<dbReference type="AlphaFoldDB" id="A0AAD5XGP2"/>
<evidence type="ECO:0000256" key="5">
    <source>
        <dbReference type="ARBA" id="ARBA00022801"/>
    </source>
</evidence>
<comment type="caution">
    <text evidence="8">The sequence shown here is derived from an EMBL/GenBank/DDBJ whole genome shotgun (WGS) entry which is preliminary data.</text>
</comment>
<dbReference type="EMBL" id="JADGJH010001159">
    <property type="protein sequence ID" value="KAJ3117583.1"/>
    <property type="molecule type" value="Genomic_DNA"/>
</dbReference>
<dbReference type="PANTHER" id="PTHR11802">
    <property type="entry name" value="SERINE PROTEASE FAMILY S10 SERINE CARBOXYPEPTIDASE"/>
    <property type="match status" value="1"/>
</dbReference>
<dbReference type="GO" id="GO:0004185">
    <property type="term" value="F:serine-type carboxypeptidase activity"/>
    <property type="evidence" value="ECO:0007669"/>
    <property type="project" value="UniProtKB-UniRule"/>
</dbReference>
<evidence type="ECO:0000313" key="9">
    <source>
        <dbReference type="Proteomes" id="UP001211907"/>
    </source>
</evidence>
<comment type="similarity">
    <text evidence="1 7">Belongs to the peptidase S10 family.</text>
</comment>
<evidence type="ECO:0000256" key="3">
    <source>
        <dbReference type="ARBA" id="ARBA00022670"/>
    </source>
</evidence>
<dbReference type="PANTHER" id="PTHR11802:SF472">
    <property type="entry name" value="SERINE CARBOXYPEPTIDASE CPVL-RELATED"/>
    <property type="match status" value="1"/>
</dbReference>
<sequence>MHPLVVIFAVGNCLLLGLFAYYPVLSAREIFQASSLASAILEARDYLVDYRKLPWAKGVQPVTESYAGLITVRCEFSSFPDGWTTTNVNASIDLQAQLFFWYFPALNYVGTESPPLIIWLQGGGYSVNFSHKIYFDVCDTIGPGSSSNIGLFYEMGPLRVHPDLTLSLNNETWASQASMIFIDNPVGTGYSNVDKSSTSTSYPTKTQYSHESYKDGYVADQTAVGRDLLTFLHEFYRLFPKNQRAKLFITGESYAGKYVPAFADAVINYNAGLGPAPTTNFIPLHGIAIGNGLTDPVSQILSHAPLALAMGLVSPRQAEILHAHALNAIDFAEKQKWRNATFARDAIFAAFKEFSGGINPYDIRKGSIQNSWSSMETLLNLPSVKRALNVPSQIGFDKDEKVTQNLYTDGMKSMKNVVSKLLSVRQYNFNGSNEIPLSVLLYQGQFDFRDGILSSNKWISSLEWTGSDGYNKANRSVWKIGDAVVGYITSYAQLKRVEVLLAGHLSPQDAPAVTKQMIYDFIFNPVSQPQARKI</sequence>
<dbReference type="EC" id="3.4.16.-" evidence="7"/>
<reference evidence="8" key="1">
    <citation type="submission" date="2020-05" db="EMBL/GenBank/DDBJ databases">
        <title>Phylogenomic resolution of chytrid fungi.</title>
        <authorList>
            <person name="Stajich J.E."/>
            <person name="Amses K."/>
            <person name="Simmons R."/>
            <person name="Seto K."/>
            <person name="Myers J."/>
            <person name="Bonds A."/>
            <person name="Quandt C.A."/>
            <person name="Barry K."/>
            <person name="Liu P."/>
            <person name="Grigoriev I."/>
            <person name="Longcore J.E."/>
            <person name="James T.Y."/>
        </authorList>
    </citation>
    <scope>NUCLEOTIDE SEQUENCE</scope>
    <source>
        <strain evidence="8">JEL0513</strain>
    </source>
</reference>
<accession>A0AAD5XGP2</accession>
<dbReference type="Pfam" id="PF00450">
    <property type="entry name" value="Peptidase_S10"/>
    <property type="match status" value="1"/>
</dbReference>
<keyword evidence="4" id="KW-0732">Signal</keyword>
<dbReference type="InterPro" id="IPR018202">
    <property type="entry name" value="Ser_caboxypep_ser_AS"/>
</dbReference>
<evidence type="ECO:0000256" key="4">
    <source>
        <dbReference type="ARBA" id="ARBA00022729"/>
    </source>
</evidence>
<dbReference type="GO" id="GO:0006508">
    <property type="term" value="P:proteolysis"/>
    <property type="evidence" value="ECO:0007669"/>
    <property type="project" value="UniProtKB-KW"/>
</dbReference>
<evidence type="ECO:0000256" key="7">
    <source>
        <dbReference type="RuleBase" id="RU361156"/>
    </source>
</evidence>
<proteinExistence type="inferred from homology"/>
<evidence type="ECO:0000256" key="1">
    <source>
        <dbReference type="ARBA" id="ARBA00009431"/>
    </source>
</evidence>
<evidence type="ECO:0000256" key="2">
    <source>
        <dbReference type="ARBA" id="ARBA00022645"/>
    </source>
</evidence>
<keyword evidence="9" id="KW-1185">Reference proteome</keyword>
<dbReference type="InterPro" id="IPR001563">
    <property type="entry name" value="Peptidase_S10"/>
</dbReference>
<protein>
    <recommendedName>
        <fullName evidence="7">Carboxypeptidase</fullName>
        <ecNumber evidence="7">3.4.16.-</ecNumber>
    </recommendedName>
</protein>
<gene>
    <name evidence="8" type="ORF">HK100_000779</name>
</gene>
<organism evidence="8 9">
    <name type="scientific">Physocladia obscura</name>
    <dbReference type="NCBI Taxonomy" id="109957"/>
    <lineage>
        <taxon>Eukaryota</taxon>
        <taxon>Fungi</taxon>
        <taxon>Fungi incertae sedis</taxon>
        <taxon>Chytridiomycota</taxon>
        <taxon>Chytridiomycota incertae sedis</taxon>
        <taxon>Chytridiomycetes</taxon>
        <taxon>Chytridiales</taxon>
        <taxon>Chytriomycetaceae</taxon>
        <taxon>Physocladia</taxon>
    </lineage>
</organism>
<keyword evidence="6" id="KW-0325">Glycoprotein</keyword>
<dbReference type="InterPro" id="IPR029058">
    <property type="entry name" value="AB_hydrolase_fold"/>
</dbReference>
<dbReference type="PRINTS" id="PR00724">
    <property type="entry name" value="CRBOXYPTASEC"/>
</dbReference>
<dbReference type="PROSITE" id="PS00131">
    <property type="entry name" value="CARBOXYPEPT_SER_SER"/>
    <property type="match status" value="1"/>
</dbReference>
<dbReference type="Proteomes" id="UP001211907">
    <property type="component" value="Unassembled WGS sequence"/>
</dbReference>
<keyword evidence="5 7" id="KW-0378">Hydrolase</keyword>
<keyword evidence="3 7" id="KW-0645">Protease</keyword>
<name>A0AAD5XGP2_9FUNG</name>
<evidence type="ECO:0000256" key="6">
    <source>
        <dbReference type="ARBA" id="ARBA00023180"/>
    </source>
</evidence>
<evidence type="ECO:0000313" key="8">
    <source>
        <dbReference type="EMBL" id="KAJ3117583.1"/>
    </source>
</evidence>
<dbReference type="Gene3D" id="3.40.50.1820">
    <property type="entry name" value="alpha/beta hydrolase"/>
    <property type="match status" value="1"/>
</dbReference>
<dbReference type="SUPFAM" id="SSF53474">
    <property type="entry name" value="alpha/beta-Hydrolases"/>
    <property type="match status" value="1"/>
</dbReference>